<evidence type="ECO:0000256" key="4">
    <source>
        <dbReference type="ARBA" id="ARBA00023239"/>
    </source>
</evidence>
<comment type="similarity">
    <text evidence="1">Belongs to the Gfa family.</text>
</comment>
<keyword evidence="4" id="KW-0456">Lyase</keyword>
<proteinExistence type="inferred from homology"/>
<dbReference type="InterPro" id="IPR011057">
    <property type="entry name" value="Mss4-like_sf"/>
</dbReference>
<evidence type="ECO:0000313" key="6">
    <source>
        <dbReference type="EMBL" id="MBO3275877.1"/>
    </source>
</evidence>
<comment type="caution">
    <text evidence="6">The sequence shown here is derived from an EMBL/GenBank/DDBJ whole genome shotgun (WGS) entry which is preliminary data.</text>
</comment>
<dbReference type="PANTHER" id="PTHR33337">
    <property type="entry name" value="GFA DOMAIN-CONTAINING PROTEIN"/>
    <property type="match status" value="1"/>
</dbReference>
<evidence type="ECO:0000256" key="1">
    <source>
        <dbReference type="ARBA" id="ARBA00005495"/>
    </source>
</evidence>
<keyword evidence="3" id="KW-0862">Zinc</keyword>
<dbReference type="EMBL" id="JAELYA010000004">
    <property type="protein sequence ID" value="MBO3275877.1"/>
    <property type="molecule type" value="Genomic_DNA"/>
</dbReference>
<dbReference type="SUPFAM" id="SSF51316">
    <property type="entry name" value="Mss4-like"/>
    <property type="match status" value="1"/>
</dbReference>
<dbReference type="RefSeq" id="WP_208313883.1">
    <property type="nucleotide sequence ID" value="NZ_JAELYA010000004.1"/>
</dbReference>
<keyword evidence="2" id="KW-0479">Metal-binding</keyword>
<protein>
    <submittedName>
        <fullName evidence="6">GFA family protein</fullName>
    </submittedName>
</protein>
<dbReference type="Proteomes" id="UP000669060">
    <property type="component" value="Unassembled WGS sequence"/>
</dbReference>
<dbReference type="Gene3D" id="3.90.1590.10">
    <property type="entry name" value="glutathione-dependent formaldehyde- activating enzyme (gfa)"/>
    <property type="match status" value="1"/>
</dbReference>
<accession>A0ABS3TQC8</accession>
<dbReference type="InterPro" id="IPR006913">
    <property type="entry name" value="CENP-V/GFA"/>
</dbReference>
<sequence length="133" mass="14854">MAEVHEGGCHCGALRYQVDALLDDTAHCHCAICRRTTGGIVVTWATVPATAFRWLAGTPAEYHSTPGCTRYFCGNCGAQLVFRSDRYPDTLDITIATLDHPENTPPARHIWVKSRLPWLRLDPHLPEEGEERL</sequence>
<evidence type="ECO:0000256" key="3">
    <source>
        <dbReference type="ARBA" id="ARBA00022833"/>
    </source>
</evidence>
<name>A0ABS3TQC8_9PSED</name>
<organism evidence="6 7">
    <name type="scientific">Pseudomonas schmalbachii</name>
    <dbReference type="NCBI Taxonomy" id="2816993"/>
    <lineage>
        <taxon>Bacteria</taxon>
        <taxon>Pseudomonadati</taxon>
        <taxon>Pseudomonadota</taxon>
        <taxon>Gammaproteobacteria</taxon>
        <taxon>Pseudomonadales</taxon>
        <taxon>Pseudomonadaceae</taxon>
        <taxon>Pseudomonas</taxon>
    </lineage>
</organism>
<evidence type="ECO:0000313" key="7">
    <source>
        <dbReference type="Proteomes" id="UP000669060"/>
    </source>
</evidence>
<dbReference type="PROSITE" id="PS51891">
    <property type="entry name" value="CENP_V_GFA"/>
    <property type="match status" value="1"/>
</dbReference>
<keyword evidence="7" id="KW-1185">Reference proteome</keyword>
<evidence type="ECO:0000256" key="2">
    <source>
        <dbReference type="ARBA" id="ARBA00022723"/>
    </source>
</evidence>
<reference evidence="6 7" key="1">
    <citation type="submission" date="2020-12" db="EMBL/GenBank/DDBJ databases">
        <title>Pseudomonas schmalbachii sp. nov. isolated from millipede gut.</title>
        <authorList>
            <person name="Shelomi M."/>
        </authorList>
    </citation>
    <scope>NUCLEOTIDE SEQUENCE [LARGE SCALE GENOMIC DNA]</scope>
    <source>
        <strain evidence="6 7">Milli4</strain>
    </source>
</reference>
<dbReference type="PANTHER" id="PTHR33337:SF40">
    <property type="entry name" value="CENP-V_GFA DOMAIN-CONTAINING PROTEIN-RELATED"/>
    <property type="match status" value="1"/>
</dbReference>
<dbReference type="Pfam" id="PF04828">
    <property type="entry name" value="GFA"/>
    <property type="match status" value="1"/>
</dbReference>
<evidence type="ECO:0000259" key="5">
    <source>
        <dbReference type="PROSITE" id="PS51891"/>
    </source>
</evidence>
<gene>
    <name evidence="6" type="ORF">JFY56_11640</name>
</gene>
<feature type="domain" description="CENP-V/GFA" evidence="5">
    <location>
        <begin position="5"/>
        <end position="125"/>
    </location>
</feature>